<dbReference type="Pfam" id="PF07715">
    <property type="entry name" value="Plug"/>
    <property type="match status" value="1"/>
</dbReference>
<keyword evidence="2" id="KW-0675">Receptor</keyword>
<dbReference type="PANTHER" id="PTHR40980:SF3">
    <property type="entry name" value="TONB-DEPENDENT RECEPTOR-LIKE BETA-BARREL DOMAIN-CONTAINING PROTEIN"/>
    <property type="match status" value="1"/>
</dbReference>
<dbReference type="EMBL" id="AUZZ01009894">
    <property type="protein sequence ID" value="EQD32184.1"/>
    <property type="molecule type" value="Genomic_DNA"/>
</dbReference>
<name>T0ZU39_9ZZZZ</name>
<organism evidence="2">
    <name type="scientific">mine drainage metagenome</name>
    <dbReference type="NCBI Taxonomy" id="410659"/>
    <lineage>
        <taxon>unclassified sequences</taxon>
        <taxon>metagenomes</taxon>
        <taxon>ecological metagenomes</taxon>
    </lineage>
</organism>
<gene>
    <name evidence="2" type="ORF">B2A_13660</name>
</gene>
<comment type="caution">
    <text evidence="2">The sequence shown here is derived from an EMBL/GenBank/DDBJ whole genome shotgun (WGS) entry which is preliminary data.</text>
</comment>
<dbReference type="InterPro" id="IPR039426">
    <property type="entry name" value="TonB-dep_rcpt-like"/>
</dbReference>
<reference evidence="2" key="2">
    <citation type="journal article" date="2014" name="ISME J.">
        <title>Microbial stratification in low pH oxic and suboxic macroscopic growths along an acid mine drainage.</title>
        <authorList>
            <person name="Mendez-Garcia C."/>
            <person name="Mesa V."/>
            <person name="Sprenger R.R."/>
            <person name="Richter M."/>
            <person name="Diez M.S."/>
            <person name="Solano J."/>
            <person name="Bargiela R."/>
            <person name="Golyshina O.V."/>
            <person name="Manteca A."/>
            <person name="Ramos J.L."/>
            <person name="Gallego J.R."/>
            <person name="Llorente I."/>
            <person name="Martins Dos Santos V.A."/>
            <person name="Jensen O.N."/>
            <person name="Pelaez A.I."/>
            <person name="Sanchez J."/>
            <person name="Ferrer M."/>
        </authorList>
    </citation>
    <scope>NUCLEOTIDE SEQUENCE</scope>
</reference>
<feature type="domain" description="TonB-dependent receptor plug" evidence="1">
    <location>
        <begin position="65"/>
        <end position="136"/>
    </location>
</feature>
<dbReference type="PROSITE" id="PS52016">
    <property type="entry name" value="TONB_DEPENDENT_REC_3"/>
    <property type="match status" value="1"/>
</dbReference>
<dbReference type="Gene3D" id="2.170.130.10">
    <property type="entry name" value="TonB-dependent receptor, plug domain"/>
    <property type="match status" value="1"/>
</dbReference>
<accession>T0ZU39</accession>
<protein>
    <submittedName>
        <fullName evidence="2">TonB-dependent outer membrane receptor protein</fullName>
    </submittedName>
</protein>
<feature type="non-terminal residue" evidence="2">
    <location>
        <position position="149"/>
    </location>
</feature>
<evidence type="ECO:0000259" key="1">
    <source>
        <dbReference type="Pfam" id="PF07715"/>
    </source>
</evidence>
<sequence length="149" mass="15262">MRIAKPTLIGTAVAVALFGANAFAQQGAAATNSQSATDTGPAPTLQEVVVTGIKYSVKKSLALQRAATDAVQVVTATDVGRLPAQNVADVLQTMPGVNTQSSVAGEGGFAINDRVSMFGAPASLTQTTVDGHFVSTGDWFIEDMYESVG</sequence>
<reference evidence="2" key="1">
    <citation type="submission" date="2013-08" db="EMBL/GenBank/DDBJ databases">
        <authorList>
            <person name="Mendez C."/>
            <person name="Richter M."/>
            <person name="Ferrer M."/>
            <person name="Sanchez J."/>
        </authorList>
    </citation>
    <scope>NUCLEOTIDE SEQUENCE</scope>
</reference>
<dbReference type="InterPro" id="IPR012910">
    <property type="entry name" value="Plug_dom"/>
</dbReference>
<evidence type="ECO:0000313" key="2">
    <source>
        <dbReference type="EMBL" id="EQD32184.1"/>
    </source>
</evidence>
<dbReference type="SUPFAM" id="SSF56935">
    <property type="entry name" value="Porins"/>
    <property type="match status" value="1"/>
</dbReference>
<dbReference type="AlphaFoldDB" id="T0ZU39"/>
<dbReference type="PANTHER" id="PTHR40980">
    <property type="entry name" value="PLUG DOMAIN-CONTAINING PROTEIN"/>
    <property type="match status" value="1"/>
</dbReference>
<proteinExistence type="predicted"/>
<dbReference type="InterPro" id="IPR037066">
    <property type="entry name" value="Plug_dom_sf"/>
</dbReference>